<feature type="repeat" description="PPR" evidence="2">
    <location>
        <begin position="180"/>
        <end position="214"/>
    </location>
</feature>
<dbReference type="FunFam" id="1.25.40.10:FF:000366">
    <property type="entry name" value="Pentatricopeptide (PPR) repeat-containing protein"/>
    <property type="match status" value="1"/>
</dbReference>
<sequence>MLLSTRPRIRRLFTSSAISCAEGRDYLFLPPKPEQLSQNTQPPSHVNMLEVNFQLKQLVKTGHLLDARNMFDKMPYRDEISWTTVISGYVNAMDSTEALSLFSRMWVEPQLKMDPFILSLALKACALNLNSNYGESLHGYTVKTGFVNSVFVGSSLLDMYTKTGKVELGCRVFNEMPLRNVVSWTAIITGLVRAGYNKEGLVYFSEMWRSKVDCDSYTFAITLKACADSGALNYGREIHTHAIKRGFDETTFVANSLATMYNKCGKLEYGLRLFERMNIRDVVSWTMIITTYVQMGQEENAFKAFIRMRESDVKPNEYTFASIVSGSANLSRIQWGEQLHAHVLRLGLADSLSVANSIMTMYSKCGKLTSTSMVFHEMRKKDIISWSTIIGGYSQGGYGEEAFEYLSLMRREGPKPNEFALASVLSVCGNMAILEQGKQLHTHVVSIGLEHTAMIRSALINMYAKCGSIKEASQIFSEREDDDIVTWTAMINGYAEHGSSQEAIDLFEKLPRFGLSPDSVTFIGVLTACCHVGLADLGFHYFNLMSKEFRINPSKEHYGCMIDLLCRAGRLNDAENMIKSMPHQRDDVVWSTLLRACRVQGDADRGKRAAEKILEVDPNCAGTHITLANIYSAKGRWKEAAEVRRTMRSKGVTKEPGGSWIKVKDRVSAFVAGDRYHPQSENIYGVLDLLASTTDIAVLPVHELDSLLHDVED</sequence>
<dbReference type="PANTHER" id="PTHR47926:SF532">
    <property type="entry name" value="PENTACOTRIPEPTIDE-REPEAT REGION OF PRORP DOMAIN-CONTAINING PROTEIN"/>
    <property type="match status" value="1"/>
</dbReference>
<dbReference type="GO" id="GO:0003723">
    <property type="term" value="F:RNA binding"/>
    <property type="evidence" value="ECO:0007669"/>
    <property type="project" value="InterPro"/>
</dbReference>
<dbReference type="InterPro" id="IPR002885">
    <property type="entry name" value="PPR_rpt"/>
</dbReference>
<dbReference type="Pfam" id="PF20431">
    <property type="entry name" value="E_motif"/>
    <property type="match status" value="1"/>
</dbReference>
<dbReference type="Gene3D" id="1.25.40.10">
    <property type="entry name" value="Tetratricopeptide repeat domain"/>
    <property type="match status" value="5"/>
</dbReference>
<name>A0AA39T7A5_ACESA</name>
<evidence type="ECO:0000313" key="3">
    <source>
        <dbReference type="EMBL" id="KAK0604294.1"/>
    </source>
</evidence>
<proteinExistence type="predicted"/>
<dbReference type="PROSITE" id="PS51375">
    <property type="entry name" value="PPR"/>
    <property type="match status" value="4"/>
</dbReference>
<dbReference type="Pfam" id="PF12854">
    <property type="entry name" value="PPR_1"/>
    <property type="match status" value="1"/>
</dbReference>
<dbReference type="FunFam" id="1.25.40.10:FF:000344">
    <property type="entry name" value="Pentatricopeptide repeat-containing protein"/>
    <property type="match status" value="1"/>
</dbReference>
<dbReference type="FunFam" id="1.25.40.10:FF:000355">
    <property type="entry name" value="Pentatricopeptide repeat-containing protein"/>
    <property type="match status" value="1"/>
</dbReference>
<organism evidence="3 4">
    <name type="scientific">Acer saccharum</name>
    <name type="common">Sugar maple</name>
    <dbReference type="NCBI Taxonomy" id="4024"/>
    <lineage>
        <taxon>Eukaryota</taxon>
        <taxon>Viridiplantae</taxon>
        <taxon>Streptophyta</taxon>
        <taxon>Embryophyta</taxon>
        <taxon>Tracheophyta</taxon>
        <taxon>Spermatophyta</taxon>
        <taxon>Magnoliopsida</taxon>
        <taxon>eudicotyledons</taxon>
        <taxon>Gunneridae</taxon>
        <taxon>Pentapetalae</taxon>
        <taxon>rosids</taxon>
        <taxon>malvids</taxon>
        <taxon>Sapindales</taxon>
        <taxon>Sapindaceae</taxon>
        <taxon>Hippocastanoideae</taxon>
        <taxon>Acereae</taxon>
        <taxon>Acer</taxon>
    </lineage>
</organism>
<dbReference type="InterPro" id="IPR046960">
    <property type="entry name" value="PPR_At4g14850-like_plant"/>
</dbReference>
<accession>A0AA39T7A5</accession>
<dbReference type="EMBL" id="JAUESC010000002">
    <property type="protein sequence ID" value="KAK0604294.1"/>
    <property type="molecule type" value="Genomic_DNA"/>
</dbReference>
<gene>
    <name evidence="3" type="ORF">LWI29_014237</name>
</gene>
<keyword evidence="4" id="KW-1185">Reference proteome</keyword>
<feature type="repeat" description="PPR" evidence="2">
    <location>
        <begin position="483"/>
        <end position="517"/>
    </location>
</feature>
<dbReference type="PANTHER" id="PTHR47926">
    <property type="entry name" value="PENTATRICOPEPTIDE REPEAT-CONTAINING PROTEIN"/>
    <property type="match status" value="1"/>
</dbReference>
<reference evidence="3" key="2">
    <citation type="submission" date="2023-06" db="EMBL/GenBank/DDBJ databases">
        <authorList>
            <person name="Swenson N.G."/>
            <person name="Wegrzyn J.L."/>
            <person name="Mcevoy S.L."/>
        </authorList>
    </citation>
    <scope>NUCLEOTIDE SEQUENCE</scope>
    <source>
        <strain evidence="3">NS2018</strain>
        <tissue evidence="3">Leaf</tissue>
    </source>
</reference>
<evidence type="ECO:0008006" key="5">
    <source>
        <dbReference type="Google" id="ProtNLM"/>
    </source>
</evidence>
<dbReference type="NCBIfam" id="TIGR00756">
    <property type="entry name" value="PPR"/>
    <property type="match status" value="5"/>
</dbReference>
<dbReference type="FunFam" id="1.25.40.10:FF:000031">
    <property type="entry name" value="Pentatricopeptide repeat-containing protein mitochondrial"/>
    <property type="match status" value="1"/>
</dbReference>
<dbReference type="InterPro" id="IPR011990">
    <property type="entry name" value="TPR-like_helical_dom_sf"/>
</dbReference>
<evidence type="ECO:0000313" key="4">
    <source>
        <dbReference type="Proteomes" id="UP001168877"/>
    </source>
</evidence>
<dbReference type="GO" id="GO:0009451">
    <property type="term" value="P:RNA modification"/>
    <property type="evidence" value="ECO:0007669"/>
    <property type="project" value="InterPro"/>
</dbReference>
<keyword evidence="1" id="KW-0677">Repeat</keyword>
<reference evidence="3" key="1">
    <citation type="journal article" date="2022" name="Plant J.">
        <title>Strategies of tolerance reflected in two North American maple genomes.</title>
        <authorList>
            <person name="McEvoy S.L."/>
            <person name="Sezen U.U."/>
            <person name="Trouern-Trend A."/>
            <person name="McMahon S.M."/>
            <person name="Schaberg P.G."/>
            <person name="Yang J."/>
            <person name="Wegrzyn J.L."/>
            <person name="Swenson N.G."/>
        </authorList>
    </citation>
    <scope>NUCLEOTIDE SEQUENCE</scope>
    <source>
        <strain evidence="3">NS2018</strain>
    </source>
</reference>
<evidence type="ECO:0000256" key="2">
    <source>
        <dbReference type="PROSITE-ProRule" id="PRU00708"/>
    </source>
</evidence>
<dbReference type="Pfam" id="PF01535">
    <property type="entry name" value="PPR"/>
    <property type="match status" value="5"/>
</dbReference>
<comment type="caution">
    <text evidence="3">The sequence shown here is derived from an EMBL/GenBank/DDBJ whole genome shotgun (WGS) entry which is preliminary data.</text>
</comment>
<dbReference type="FunFam" id="1.25.40.10:FF:000196">
    <property type="entry name" value="Pentatricopeptide repeat-containing protein At4g14850"/>
    <property type="match status" value="1"/>
</dbReference>
<dbReference type="Pfam" id="PF13041">
    <property type="entry name" value="PPR_2"/>
    <property type="match status" value="3"/>
</dbReference>
<feature type="repeat" description="PPR" evidence="2">
    <location>
        <begin position="281"/>
        <end position="315"/>
    </location>
</feature>
<dbReference type="InterPro" id="IPR046848">
    <property type="entry name" value="E_motif"/>
</dbReference>
<dbReference type="SUPFAM" id="SSF48452">
    <property type="entry name" value="TPR-like"/>
    <property type="match status" value="1"/>
</dbReference>
<protein>
    <recommendedName>
        <fullName evidence="5">Pentatricopeptide repeat-containing protein</fullName>
    </recommendedName>
</protein>
<evidence type="ECO:0000256" key="1">
    <source>
        <dbReference type="ARBA" id="ARBA00022737"/>
    </source>
</evidence>
<dbReference type="Proteomes" id="UP001168877">
    <property type="component" value="Unassembled WGS sequence"/>
</dbReference>
<dbReference type="AlphaFoldDB" id="A0AA39T7A5"/>
<feature type="repeat" description="PPR" evidence="2">
    <location>
        <begin position="382"/>
        <end position="416"/>
    </location>
</feature>